<evidence type="ECO:0000259" key="1">
    <source>
        <dbReference type="Pfam" id="PF00009"/>
    </source>
</evidence>
<proteinExistence type="predicted"/>
<evidence type="ECO:0000313" key="2">
    <source>
        <dbReference type="EMBL" id="EQD36942.1"/>
    </source>
</evidence>
<organism evidence="2">
    <name type="scientific">mine drainage metagenome</name>
    <dbReference type="NCBI Taxonomy" id="410659"/>
    <lineage>
        <taxon>unclassified sequences</taxon>
        <taxon>metagenomes</taxon>
        <taxon>ecological metagenomes</taxon>
    </lineage>
</organism>
<dbReference type="SUPFAM" id="SSF52540">
    <property type="entry name" value="P-loop containing nucleoside triphosphate hydrolases"/>
    <property type="match status" value="1"/>
</dbReference>
<dbReference type="AlphaFoldDB" id="T0YYC1"/>
<sequence>MHIEQITMLGHKDHGKSTLIGSLLMSTGSATEERIDDARNTSKRLGRQFEPAYILDAFSEVKGRRLDHRHGEGAGKYKGKAFEFIDVP</sequence>
<dbReference type="InterPro" id="IPR000795">
    <property type="entry name" value="T_Tr_GTP-bd_dom"/>
</dbReference>
<comment type="caution">
    <text evidence="2">The sequence shown here is derived from an EMBL/GenBank/DDBJ whole genome shotgun (WGS) entry which is preliminary data.</text>
</comment>
<name>T0YYC1_9ZZZZ</name>
<dbReference type="Pfam" id="PF00009">
    <property type="entry name" value="GTP_EFTU"/>
    <property type="match status" value="1"/>
</dbReference>
<dbReference type="GO" id="GO:0005525">
    <property type="term" value="F:GTP binding"/>
    <property type="evidence" value="ECO:0007669"/>
    <property type="project" value="InterPro"/>
</dbReference>
<reference evidence="2" key="1">
    <citation type="submission" date="2013-08" db="EMBL/GenBank/DDBJ databases">
        <authorList>
            <person name="Mendez C."/>
            <person name="Richter M."/>
            <person name="Ferrer M."/>
            <person name="Sanchez J."/>
        </authorList>
    </citation>
    <scope>NUCLEOTIDE SEQUENCE</scope>
</reference>
<dbReference type="Gene3D" id="3.40.50.300">
    <property type="entry name" value="P-loop containing nucleotide triphosphate hydrolases"/>
    <property type="match status" value="1"/>
</dbReference>
<dbReference type="InterPro" id="IPR027417">
    <property type="entry name" value="P-loop_NTPase"/>
</dbReference>
<dbReference type="GO" id="GO:0003924">
    <property type="term" value="F:GTPase activity"/>
    <property type="evidence" value="ECO:0007669"/>
    <property type="project" value="InterPro"/>
</dbReference>
<dbReference type="EMBL" id="AUZZ01008629">
    <property type="protein sequence ID" value="EQD36942.1"/>
    <property type="molecule type" value="Genomic_DNA"/>
</dbReference>
<accession>T0YYC1</accession>
<protein>
    <recommendedName>
        <fullName evidence="1">Tr-type G domain-containing protein</fullName>
    </recommendedName>
</protein>
<feature type="domain" description="Tr-type G" evidence="1">
    <location>
        <begin position="3"/>
        <end position="88"/>
    </location>
</feature>
<gene>
    <name evidence="2" type="ORF">B2A_11959</name>
</gene>
<reference evidence="2" key="2">
    <citation type="journal article" date="2014" name="ISME J.">
        <title>Microbial stratification in low pH oxic and suboxic macroscopic growths along an acid mine drainage.</title>
        <authorList>
            <person name="Mendez-Garcia C."/>
            <person name="Mesa V."/>
            <person name="Sprenger R.R."/>
            <person name="Richter M."/>
            <person name="Diez M.S."/>
            <person name="Solano J."/>
            <person name="Bargiela R."/>
            <person name="Golyshina O.V."/>
            <person name="Manteca A."/>
            <person name="Ramos J.L."/>
            <person name="Gallego J.R."/>
            <person name="Llorente I."/>
            <person name="Martins Dos Santos V.A."/>
            <person name="Jensen O.N."/>
            <person name="Pelaez A.I."/>
            <person name="Sanchez J."/>
            <person name="Ferrer M."/>
        </authorList>
    </citation>
    <scope>NUCLEOTIDE SEQUENCE</scope>
</reference>
<feature type="non-terminal residue" evidence="2">
    <location>
        <position position="88"/>
    </location>
</feature>